<evidence type="ECO:0000259" key="2">
    <source>
        <dbReference type="PROSITE" id="PS51832"/>
    </source>
</evidence>
<protein>
    <submittedName>
        <fullName evidence="3">HD domain-containing protein</fullName>
    </submittedName>
</protein>
<name>A0A7C4TAN5_UNCW3</name>
<feature type="domain" description="HD-GYP" evidence="2">
    <location>
        <begin position="189"/>
        <end position="390"/>
    </location>
</feature>
<evidence type="ECO:0000259" key="1">
    <source>
        <dbReference type="PROSITE" id="PS51831"/>
    </source>
</evidence>
<dbReference type="SUPFAM" id="SSF109604">
    <property type="entry name" value="HD-domain/PDEase-like"/>
    <property type="match status" value="1"/>
</dbReference>
<sequence length="457" mass="52902">MNSHKTGKQFISLLYALIKSTWVYEPNNDVVLNLAGKIVEYLNHLFDDFGPIEILRYRDYIFFNKTRMRFEIEGYASLQFIEEILKKLRIKSITFLPGLRIEEIIRFASILKGDKDSFAKEFILGNYNAIQVEHSLDQEEIPEFLKDGEQIKKTYFKSLKVTRSLIHGLWTRQDVDTRKFRRVIYMLIDTLSQDEFGLIALTTIKNFDEYTYNHSLNVGVLSLAIGQRLDLKKRELVKLGTAGLLHDIGKVQLSKELLYKNLPLTSEEWELLKLHSPYSVAQIIKTRGLDDVSINALITAYQHHWNYDGTGYPEDEKNQRRPILFARIVRICDAYDAMTTSRPYQPLPYLPAIAIRVLWSKAGKFFDPILVKIFTQLMGLYPISSCLELDTGEICLVVRQNPAHIDLPIVKIVRDRNKKSIDGPIIDLSLEKNISILRPVYPQKYLINPAIYLLGPQ</sequence>
<dbReference type="PROSITE" id="PS51831">
    <property type="entry name" value="HD"/>
    <property type="match status" value="1"/>
</dbReference>
<dbReference type="PANTHER" id="PTHR43155:SF2">
    <property type="entry name" value="CYCLIC DI-GMP PHOSPHODIESTERASE PA4108"/>
    <property type="match status" value="1"/>
</dbReference>
<dbReference type="InterPro" id="IPR003607">
    <property type="entry name" value="HD/PDEase_dom"/>
</dbReference>
<dbReference type="PANTHER" id="PTHR43155">
    <property type="entry name" value="CYCLIC DI-GMP PHOSPHODIESTERASE PA4108-RELATED"/>
    <property type="match status" value="1"/>
</dbReference>
<evidence type="ECO:0000313" key="3">
    <source>
        <dbReference type="EMBL" id="HGV96804.1"/>
    </source>
</evidence>
<dbReference type="InterPro" id="IPR006674">
    <property type="entry name" value="HD_domain"/>
</dbReference>
<comment type="caution">
    <text evidence="3">The sequence shown here is derived from an EMBL/GenBank/DDBJ whole genome shotgun (WGS) entry which is preliminary data.</text>
</comment>
<feature type="domain" description="HD" evidence="1">
    <location>
        <begin position="211"/>
        <end position="338"/>
    </location>
</feature>
<dbReference type="SMART" id="SM00471">
    <property type="entry name" value="HDc"/>
    <property type="match status" value="1"/>
</dbReference>
<organism evidence="3">
    <name type="scientific">candidate division WOR-3 bacterium</name>
    <dbReference type="NCBI Taxonomy" id="2052148"/>
    <lineage>
        <taxon>Bacteria</taxon>
        <taxon>Bacteria division WOR-3</taxon>
    </lineage>
</organism>
<gene>
    <name evidence="3" type="ORF">ENV60_00705</name>
</gene>
<dbReference type="InterPro" id="IPR037522">
    <property type="entry name" value="HD_GYP_dom"/>
</dbReference>
<dbReference type="EMBL" id="DTGZ01000012">
    <property type="protein sequence ID" value="HGV96804.1"/>
    <property type="molecule type" value="Genomic_DNA"/>
</dbReference>
<dbReference type="CDD" id="cd00077">
    <property type="entry name" value="HDc"/>
    <property type="match status" value="1"/>
</dbReference>
<accession>A0A7C4TAN5</accession>
<dbReference type="Gene3D" id="1.10.3210.10">
    <property type="entry name" value="Hypothetical protein af1432"/>
    <property type="match status" value="1"/>
</dbReference>
<proteinExistence type="predicted"/>
<dbReference type="AlphaFoldDB" id="A0A7C4TAN5"/>
<dbReference type="PROSITE" id="PS51832">
    <property type="entry name" value="HD_GYP"/>
    <property type="match status" value="1"/>
</dbReference>
<dbReference type="Pfam" id="PF13487">
    <property type="entry name" value="HD_5"/>
    <property type="match status" value="1"/>
</dbReference>
<reference evidence="3" key="1">
    <citation type="journal article" date="2020" name="mSystems">
        <title>Genome- and Community-Level Interaction Insights into Carbon Utilization and Element Cycling Functions of Hydrothermarchaeota in Hydrothermal Sediment.</title>
        <authorList>
            <person name="Zhou Z."/>
            <person name="Liu Y."/>
            <person name="Xu W."/>
            <person name="Pan J."/>
            <person name="Luo Z.H."/>
            <person name="Li M."/>
        </authorList>
    </citation>
    <scope>NUCLEOTIDE SEQUENCE [LARGE SCALE GENOMIC DNA]</scope>
    <source>
        <strain evidence="3">SpSt-774</strain>
    </source>
</reference>